<keyword evidence="11" id="KW-1133">Transmembrane helix</keyword>
<keyword evidence="21" id="KW-1185">Reference proteome</keyword>
<reference evidence="20 21" key="1">
    <citation type="journal article" date="2011" name="Genome Biol. Evol.">
        <title>Integration of the genetic map and genome assembly of fugu facilitates insights into distinct features of genome evolution in teleosts and mammals.</title>
        <authorList>
            <person name="Kai W."/>
            <person name="Kikuchi K."/>
            <person name="Tohari S."/>
            <person name="Chew A.K."/>
            <person name="Tay A."/>
            <person name="Fujiwara A."/>
            <person name="Hosoya S."/>
            <person name="Suetake H."/>
            <person name="Naruse K."/>
            <person name="Brenner S."/>
            <person name="Suzuki Y."/>
            <person name="Venkatesh B."/>
        </authorList>
    </citation>
    <scope>NUCLEOTIDE SEQUENCE [LARGE SCALE GENOMIC DNA]</scope>
</reference>
<evidence type="ECO:0000256" key="7">
    <source>
        <dbReference type="ARBA" id="ARBA00022723"/>
    </source>
</evidence>
<feature type="chain" id="PRO_5025518309" evidence="18">
    <location>
        <begin position="31"/>
        <end position="1155"/>
    </location>
</feature>
<dbReference type="Pfam" id="PF00092">
    <property type="entry name" value="VWA"/>
    <property type="match status" value="1"/>
</dbReference>
<dbReference type="Pfam" id="PF08473">
    <property type="entry name" value="VGCC_alpha2"/>
    <property type="match status" value="1"/>
</dbReference>
<keyword evidence="14" id="KW-1015">Disulfide bond</keyword>
<dbReference type="Gene3D" id="3.40.50.410">
    <property type="entry name" value="von Willebrand factor, type A domain"/>
    <property type="match status" value="1"/>
</dbReference>
<evidence type="ECO:0000256" key="14">
    <source>
        <dbReference type="ARBA" id="ARBA00023157"/>
    </source>
</evidence>
<evidence type="ECO:0000256" key="8">
    <source>
        <dbReference type="ARBA" id="ARBA00022729"/>
    </source>
</evidence>
<dbReference type="GO" id="GO:0046872">
    <property type="term" value="F:metal ion binding"/>
    <property type="evidence" value="ECO:0007669"/>
    <property type="project" value="UniProtKB-KW"/>
</dbReference>
<dbReference type="PANTHER" id="PTHR10166">
    <property type="entry name" value="VOLTAGE-DEPENDENT CALCIUM CHANNEL SUBUNIT ALPHA-2/DELTA-RELATED"/>
    <property type="match status" value="1"/>
</dbReference>
<dbReference type="FunFam" id="3.40.50.410:FF:000006">
    <property type="entry name" value="voltage-dependent calcium channel subunit alpha-2/delta-1 isoform X1"/>
    <property type="match status" value="1"/>
</dbReference>
<dbReference type="Proteomes" id="UP000005226">
    <property type="component" value="Chromosome 19"/>
</dbReference>
<evidence type="ECO:0000256" key="1">
    <source>
        <dbReference type="ARBA" id="ARBA00004479"/>
    </source>
</evidence>
<evidence type="ECO:0000256" key="9">
    <source>
        <dbReference type="ARBA" id="ARBA00022837"/>
    </source>
</evidence>
<dbReference type="OMA" id="PQITNFR"/>
<evidence type="ECO:0000256" key="11">
    <source>
        <dbReference type="ARBA" id="ARBA00022989"/>
    </source>
</evidence>
<organism evidence="20 21">
    <name type="scientific">Takifugu rubripes</name>
    <name type="common">Japanese pufferfish</name>
    <name type="synonym">Fugu rubripes</name>
    <dbReference type="NCBI Taxonomy" id="31033"/>
    <lineage>
        <taxon>Eukaryota</taxon>
        <taxon>Metazoa</taxon>
        <taxon>Chordata</taxon>
        <taxon>Craniata</taxon>
        <taxon>Vertebrata</taxon>
        <taxon>Euteleostomi</taxon>
        <taxon>Actinopterygii</taxon>
        <taxon>Neopterygii</taxon>
        <taxon>Teleostei</taxon>
        <taxon>Neoteleostei</taxon>
        <taxon>Acanthomorphata</taxon>
        <taxon>Eupercaria</taxon>
        <taxon>Tetraodontiformes</taxon>
        <taxon>Tetradontoidea</taxon>
        <taxon>Tetraodontidae</taxon>
        <taxon>Takifugu</taxon>
    </lineage>
</organism>
<dbReference type="PROSITE" id="PS50234">
    <property type="entry name" value="VWFA"/>
    <property type="match status" value="1"/>
</dbReference>
<keyword evidence="6" id="KW-0812">Transmembrane</keyword>
<dbReference type="InterPro" id="IPR051173">
    <property type="entry name" value="Ca_channel_alpha-2/delta"/>
</dbReference>
<evidence type="ECO:0000256" key="16">
    <source>
        <dbReference type="ARBA" id="ARBA00023303"/>
    </source>
</evidence>
<feature type="domain" description="VWFA" evidence="19">
    <location>
        <begin position="317"/>
        <end position="489"/>
    </location>
</feature>
<keyword evidence="4" id="KW-0109">Calcium transport</keyword>
<dbReference type="GeneTree" id="ENSGT00940000156238"/>
<dbReference type="Ensembl" id="ENSTRUT00000091772.1">
    <property type="protein sequence ID" value="ENSTRUP00000068591.1"/>
    <property type="gene ID" value="ENSTRUG00000012769.3"/>
</dbReference>
<keyword evidence="8 18" id="KW-0732">Signal</keyword>
<comment type="subcellular location">
    <subcellularLocation>
        <location evidence="1">Membrane</location>
        <topology evidence="1">Single-pass type I membrane protein</topology>
    </subcellularLocation>
</comment>
<dbReference type="PANTHER" id="PTHR10166:SF7">
    <property type="entry name" value="VOLTAGE-DEPENDENT CALCIUM CHANNEL SUBUNIT ALPHA-2_DELTA-2"/>
    <property type="match status" value="1"/>
</dbReference>
<keyword evidence="16" id="KW-0407">Ion channel</keyword>
<keyword evidence="3" id="KW-0813">Transport</keyword>
<dbReference type="Gene3D" id="3.30.450.20">
    <property type="entry name" value="PAS domain"/>
    <property type="match status" value="1"/>
</dbReference>
<dbReference type="SUPFAM" id="SSF53300">
    <property type="entry name" value="vWA-like"/>
    <property type="match status" value="1"/>
</dbReference>
<evidence type="ECO:0000256" key="18">
    <source>
        <dbReference type="SAM" id="SignalP"/>
    </source>
</evidence>
<dbReference type="InterPro" id="IPR036465">
    <property type="entry name" value="vWFA_dom_sf"/>
</dbReference>
<evidence type="ECO:0000256" key="17">
    <source>
        <dbReference type="SAM" id="Coils"/>
    </source>
</evidence>
<name>A0A674N602_TAKRU</name>
<dbReference type="SMART" id="SM00327">
    <property type="entry name" value="VWA"/>
    <property type="match status" value="1"/>
</dbReference>
<keyword evidence="13" id="KW-0472">Membrane</keyword>
<dbReference type="FunFam" id="3.30.450.20:FF:000014">
    <property type="entry name" value="voltage-dependent calcium channel subunit alpha-2/delta-1 isoform X1"/>
    <property type="match status" value="1"/>
</dbReference>
<dbReference type="InterPro" id="IPR013680">
    <property type="entry name" value="VDCC_a2/dsu"/>
</dbReference>
<dbReference type="AlphaFoldDB" id="A0A674N602"/>
<keyword evidence="10" id="KW-0851">Voltage-gated channel</keyword>
<evidence type="ECO:0000313" key="21">
    <source>
        <dbReference type="Proteomes" id="UP000005226"/>
    </source>
</evidence>
<evidence type="ECO:0000256" key="10">
    <source>
        <dbReference type="ARBA" id="ARBA00022882"/>
    </source>
</evidence>
<dbReference type="InterPro" id="IPR013608">
    <property type="entry name" value="VWA_N"/>
</dbReference>
<dbReference type="CDD" id="cd12912">
    <property type="entry name" value="PDC2_MCP_like"/>
    <property type="match status" value="1"/>
</dbReference>
<sequence length="1155" mass="130757">MAICAQPCGLFCLLAVQTVLLIMVSSPIDGTHLFPQHYTMMHWAGRIEKELDKVLQHVTGTQQMRSIYNEKKSQFEIKRNNPKDLVERVARDISKLLNNKRKALEKLTKEAELLQKEHVWQDSVTAEDGEEENPLESAPSLELEFVDDPNFKNKVNYSSSAVQIPTDIYKGSPVILNELNWTQALERVFIENRREDSSLRWQVFGSATGVTRYYPGRDALGTSWPTLGPTSQWPLTGFLSLSPFQPLRGGRPTRSTCTTSGGDHGIYKARRLRRTWSSLWTCECCPPPPPASSLQRASATCWCAGVFSERCRVSCRSGSVSGLTLKLMKTSVMEMLDTLSDDDYVNVARFNEKADAVVPCFRTLVQANVRNKKIFKEAVMHMQAKGTTDYKSGFTFAFEQLLNETSAPRANCNKMIMMFTDGGEDRAQDIFEKYNWPNKTVRVFTFSVGQHNYDVTPLQWIACYNKGYYFEIPSIGAIRINTQEYLDVLGRPMVLAGSRAKQVQWTNVYQDALGLGLVISGTMPVFNLTADAGSSQNQLILGVMGVDVAINEIKKKTPTYRLGANGYTFAIDPNGYVLLHPNLRPKIINFREPVTLDFLDAELEDNNKEEIRRQMIDGKSGQRKIKTLIKSVDERYIDEAMRTYTWTPVEGTDYSLGLVLPTYSENHIKANLSDQILQVQYFEALLPNSFESEGHVFIAPREYCNDLELSNNNTEFLLNFIALMEKVTPDSKQCDSLLLHNLILDTGIIQQLVDKVWKNKDLNTYGFLAVFAATDGGITRVFPNKAAETWEEDPEPFNASFYRRSLDNKGYIFRAPYRSARDDFLSPENDTIGILVSTAVEIAVGGKTIKPAVVGVKLDLEAWTDKFKILASNHTDRHTSNTCGPNRGCEMDCEANSDELLCYLIDDGGFLIMSNQKDDWNKVGMFFSDVEPYLMFALYNNSFYNMKQSYDYQSVCERLPNSEAGSAPRGVFVPTIADFVNLAWWTSAAAWSLFQQFIYGLAYQSWFIRDEARAEGFDSKERSCVMIQTQYYLSNLSSSYNILQDCGNCSRLIHAKRINNTNLLFVVAEKMPCSVCEIERLSQEEEEYKEDNPCEEMAVPRYRKGPSTCFDNNLSENTSDCGRGHSFRPSLRALLLLQLLLLYPALSPLLHSILK</sequence>
<keyword evidence="12" id="KW-0406">Ion transport</keyword>
<dbReference type="Pfam" id="PF08399">
    <property type="entry name" value="VWA_N"/>
    <property type="match status" value="1"/>
</dbReference>
<keyword evidence="17" id="KW-0175">Coiled coil</keyword>
<evidence type="ECO:0000256" key="12">
    <source>
        <dbReference type="ARBA" id="ARBA00023065"/>
    </source>
</evidence>
<evidence type="ECO:0000256" key="5">
    <source>
        <dbReference type="ARBA" id="ARBA00022673"/>
    </source>
</evidence>
<dbReference type="GO" id="GO:0005891">
    <property type="term" value="C:voltage-gated calcium channel complex"/>
    <property type="evidence" value="ECO:0007669"/>
    <property type="project" value="TreeGrafter"/>
</dbReference>
<feature type="signal peptide" evidence="18">
    <location>
        <begin position="1"/>
        <end position="30"/>
    </location>
</feature>
<keyword evidence="5" id="KW-0107">Calcium channel</keyword>
<evidence type="ECO:0000256" key="3">
    <source>
        <dbReference type="ARBA" id="ARBA00022448"/>
    </source>
</evidence>
<gene>
    <name evidence="20" type="primary">cacna2d2a</name>
</gene>
<evidence type="ECO:0000256" key="2">
    <source>
        <dbReference type="ARBA" id="ARBA00007060"/>
    </source>
</evidence>
<evidence type="ECO:0000259" key="19">
    <source>
        <dbReference type="PROSITE" id="PS50234"/>
    </source>
</evidence>
<dbReference type="GO" id="GO:0005245">
    <property type="term" value="F:voltage-gated calcium channel activity"/>
    <property type="evidence" value="ECO:0007669"/>
    <property type="project" value="TreeGrafter"/>
</dbReference>
<keyword evidence="15" id="KW-0325">Glycoprotein</keyword>
<accession>A0A674N602</accession>
<keyword evidence="9" id="KW-0106">Calcium</keyword>
<dbReference type="InParanoid" id="A0A674N602"/>
<evidence type="ECO:0000256" key="4">
    <source>
        <dbReference type="ARBA" id="ARBA00022568"/>
    </source>
</evidence>
<evidence type="ECO:0000256" key="15">
    <source>
        <dbReference type="ARBA" id="ARBA00023180"/>
    </source>
</evidence>
<dbReference type="InterPro" id="IPR002035">
    <property type="entry name" value="VWF_A"/>
</dbReference>
<evidence type="ECO:0000256" key="13">
    <source>
        <dbReference type="ARBA" id="ARBA00023136"/>
    </source>
</evidence>
<evidence type="ECO:0000313" key="20">
    <source>
        <dbReference type="Ensembl" id="ENSTRUP00000068591.1"/>
    </source>
</evidence>
<reference evidence="20" key="2">
    <citation type="submission" date="2025-08" db="UniProtKB">
        <authorList>
            <consortium name="Ensembl"/>
        </authorList>
    </citation>
    <scope>IDENTIFICATION</scope>
</reference>
<reference evidence="20" key="3">
    <citation type="submission" date="2025-09" db="UniProtKB">
        <authorList>
            <consortium name="Ensembl"/>
        </authorList>
    </citation>
    <scope>IDENTIFICATION</scope>
</reference>
<comment type="similarity">
    <text evidence="2">Belongs to the calcium channel subunit alpha-2/delta family.</text>
</comment>
<protein>
    <submittedName>
        <fullName evidence="20">Calcium channel, voltage-dependent, alpha 2/delta subunit 2a</fullName>
    </submittedName>
</protein>
<proteinExistence type="inferred from homology"/>
<feature type="coiled-coil region" evidence="17">
    <location>
        <begin position="86"/>
        <end position="117"/>
    </location>
</feature>
<keyword evidence="7" id="KW-0479">Metal-binding</keyword>
<evidence type="ECO:0000256" key="6">
    <source>
        <dbReference type="ARBA" id="ARBA00022692"/>
    </source>
</evidence>